<reference evidence="1 2" key="1">
    <citation type="submission" date="2020-04" db="EMBL/GenBank/DDBJ databases">
        <authorList>
            <person name="Yoon J."/>
        </authorList>
    </citation>
    <scope>NUCLEOTIDE SEQUENCE [LARGE SCALE GENOMIC DNA]</scope>
    <source>
        <strain evidence="1 2">DJ-13</strain>
    </source>
</reference>
<keyword evidence="2" id="KW-1185">Reference proteome</keyword>
<dbReference type="EMBL" id="JAAWWL010000002">
    <property type="protein sequence ID" value="NKI31938.1"/>
    <property type="molecule type" value="Genomic_DNA"/>
</dbReference>
<dbReference type="Pfam" id="PF12864">
    <property type="entry name" value="DUF3822"/>
    <property type="match status" value="1"/>
</dbReference>
<dbReference type="Proteomes" id="UP000718451">
    <property type="component" value="Unassembled WGS sequence"/>
</dbReference>
<protein>
    <submittedName>
        <fullName evidence="1">DUF3822 family protein</fullName>
    </submittedName>
</protein>
<dbReference type="CDD" id="cd24013">
    <property type="entry name" value="ASKHA_ATPase_BT3980-like"/>
    <property type="match status" value="1"/>
</dbReference>
<accession>A0ABX1GQK9</accession>
<name>A0ABX1GQK9_9FLAO</name>
<dbReference type="RefSeq" id="WP_168552172.1">
    <property type="nucleotide sequence ID" value="NZ_JAAWWL010000002.1"/>
</dbReference>
<proteinExistence type="predicted"/>
<evidence type="ECO:0000313" key="2">
    <source>
        <dbReference type="Proteomes" id="UP000718451"/>
    </source>
</evidence>
<sequence>MESFKKLSIQVGLNGLSFCVLDSVNNEIIDHGGHSYDAEQTPYLLSKDLKSLLEKHNLIGSSFEDILIIHRTNNSSLVPKALFSKDNLQDYLKFNATITSNDSVTYDDLGSLDLVNVYTPFSKINELISEVFSEFRELHNSTVLLKTFLKQNREPGPHCFVHLVNQEMEVLIMNDNRFLLYNQHTISTKEDFLYHILFSLEQLGISLDEVKLRLFGNSKEEERYLEIARAYVHDVEVIQPINPTVDFSKIPKGALDFAILNSF</sequence>
<evidence type="ECO:0000313" key="1">
    <source>
        <dbReference type="EMBL" id="NKI31938.1"/>
    </source>
</evidence>
<dbReference type="Gene3D" id="3.30.420.250">
    <property type="match status" value="1"/>
</dbReference>
<organism evidence="1 2">
    <name type="scientific">Croceivirga thetidis</name>
    <dbReference type="NCBI Taxonomy" id="2721623"/>
    <lineage>
        <taxon>Bacteria</taxon>
        <taxon>Pseudomonadati</taxon>
        <taxon>Bacteroidota</taxon>
        <taxon>Flavobacteriia</taxon>
        <taxon>Flavobacteriales</taxon>
        <taxon>Flavobacteriaceae</taxon>
        <taxon>Croceivirga</taxon>
    </lineage>
</organism>
<dbReference type="InterPro" id="IPR024213">
    <property type="entry name" value="DUF3822"/>
</dbReference>
<comment type="caution">
    <text evidence="1">The sequence shown here is derived from an EMBL/GenBank/DDBJ whole genome shotgun (WGS) entry which is preliminary data.</text>
</comment>
<gene>
    <name evidence="1" type="ORF">HCU67_08260</name>
</gene>
<dbReference type="Gene3D" id="3.30.420.260">
    <property type="match status" value="1"/>
</dbReference>